<keyword evidence="4" id="KW-0325">Glycoprotein</keyword>
<dbReference type="InterPro" id="IPR015812">
    <property type="entry name" value="Integrin_bsu"/>
</dbReference>
<dbReference type="FunFam" id="1.20.5.100:FF:000004">
    <property type="entry name" value="Integrin beta"/>
    <property type="match status" value="1"/>
</dbReference>
<evidence type="ECO:0000313" key="7">
    <source>
        <dbReference type="EMBL" id="KAH0514740.1"/>
    </source>
</evidence>
<dbReference type="GO" id="GO:0007229">
    <property type="term" value="P:integrin-mediated signaling pathway"/>
    <property type="evidence" value="ECO:0007669"/>
    <property type="project" value="UniProtKB-KW"/>
</dbReference>
<dbReference type="GO" id="GO:0005925">
    <property type="term" value="C:focal adhesion"/>
    <property type="evidence" value="ECO:0007669"/>
    <property type="project" value="TreeGrafter"/>
</dbReference>
<feature type="domain" description="Integrin beta subunit cytoplasmic" evidence="6">
    <location>
        <begin position="22"/>
        <end position="68"/>
    </location>
</feature>
<evidence type="ECO:0000256" key="5">
    <source>
        <dbReference type="SAM" id="Phobius"/>
    </source>
</evidence>
<dbReference type="Pfam" id="PF08725">
    <property type="entry name" value="Integrin_b_cyt"/>
    <property type="match status" value="1"/>
</dbReference>
<evidence type="ECO:0000313" key="8">
    <source>
        <dbReference type="Proteomes" id="UP000710432"/>
    </source>
</evidence>
<proteinExistence type="predicted"/>
<keyword evidence="5" id="KW-0812">Transmembrane</keyword>
<dbReference type="GO" id="GO:0098609">
    <property type="term" value="P:cell-cell adhesion"/>
    <property type="evidence" value="ECO:0007669"/>
    <property type="project" value="TreeGrafter"/>
</dbReference>
<feature type="transmembrane region" description="Helical" evidence="5">
    <location>
        <begin position="6"/>
        <end position="25"/>
    </location>
</feature>
<keyword evidence="5" id="KW-1133">Transmembrane helix</keyword>
<dbReference type="GO" id="GO:0007160">
    <property type="term" value="P:cell-matrix adhesion"/>
    <property type="evidence" value="ECO:0007669"/>
    <property type="project" value="TreeGrafter"/>
</dbReference>
<dbReference type="EMBL" id="JAATJU010021082">
    <property type="protein sequence ID" value="KAH0514740.1"/>
    <property type="molecule type" value="Genomic_DNA"/>
</dbReference>
<protein>
    <submittedName>
        <fullName evidence="7">Integrin beta-6</fullName>
    </submittedName>
</protein>
<dbReference type="PANTHER" id="PTHR10082:SF11">
    <property type="entry name" value="INTEGRIN BETA-6"/>
    <property type="match status" value="1"/>
</dbReference>
<dbReference type="GO" id="GO:0005178">
    <property type="term" value="F:integrin binding"/>
    <property type="evidence" value="ECO:0007669"/>
    <property type="project" value="TreeGrafter"/>
</dbReference>
<evidence type="ECO:0000259" key="6">
    <source>
        <dbReference type="SMART" id="SM01241"/>
    </source>
</evidence>
<organism evidence="7 8">
    <name type="scientific">Microtus ochrogaster</name>
    <name type="common">Prairie vole</name>
    <dbReference type="NCBI Taxonomy" id="79684"/>
    <lineage>
        <taxon>Eukaryota</taxon>
        <taxon>Metazoa</taxon>
        <taxon>Chordata</taxon>
        <taxon>Craniata</taxon>
        <taxon>Vertebrata</taxon>
        <taxon>Euteleostomi</taxon>
        <taxon>Mammalia</taxon>
        <taxon>Eutheria</taxon>
        <taxon>Euarchontoglires</taxon>
        <taxon>Glires</taxon>
        <taxon>Rodentia</taxon>
        <taxon>Myomorpha</taxon>
        <taxon>Muroidea</taxon>
        <taxon>Cricetidae</taxon>
        <taxon>Arvicolinae</taxon>
        <taxon>Microtus</taxon>
    </lineage>
</organism>
<dbReference type="SMART" id="SM01241">
    <property type="entry name" value="Integrin_b_cyt"/>
    <property type="match status" value="1"/>
</dbReference>
<dbReference type="GO" id="GO:0033627">
    <property type="term" value="P:cell adhesion mediated by integrin"/>
    <property type="evidence" value="ECO:0007669"/>
    <property type="project" value="TreeGrafter"/>
</dbReference>
<dbReference type="GO" id="GO:0016477">
    <property type="term" value="P:cell migration"/>
    <property type="evidence" value="ECO:0007669"/>
    <property type="project" value="TreeGrafter"/>
</dbReference>
<dbReference type="Gene3D" id="1.20.5.100">
    <property type="entry name" value="Cytochrome c1, transmembrane anchor, C-terminal"/>
    <property type="match status" value="1"/>
</dbReference>
<reference evidence="7" key="1">
    <citation type="submission" date="2020-03" db="EMBL/GenBank/DDBJ databases">
        <title>Studies in the Genomics of Life Span.</title>
        <authorList>
            <person name="Glass D."/>
        </authorList>
    </citation>
    <scope>NUCLEOTIDE SEQUENCE</scope>
    <source>
        <strain evidence="7">LTLLF</strain>
        <tissue evidence="7">Muscle</tissue>
    </source>
</reference>
<evidence type="ECO:0000256" key="2">
    <source>
        <dbReference type="ARBA" id="ARBA00022949"/>
    </source>
</evidence>
<dbReference type="GO" id="GO:0009986">
    <property type="term" value="C:cell surface"/>
    <property type="evidence" value="ECO:0007669"/>
    <property type="project" value="TreeGrafter"/>
</dbReference>
<keyword evidence="5" id="KW-0472">Membrane</keyword>
<dbReference type="PANTHER" id="PTHR10082">
    <property type="entry name" value="INTEGRIN BETA SUBUNIT"/>
    <property type="match status" value="1"/>
</dbReference>
<comment type="subcellular location">
    <subcellularLocation>
        <location evidence="1">Cell junction</location>
    </subcellularLocation>
</comment>
<gene>
    <name evidence="7" type="ORF">LTLLF_133950</name>
</gene>
<comment type="caution">
    <text evidence="7">The sequence shown here is derived from an EMBL/GenBank/DDBJ whole genome shotgun (WGS) entry which is preliminary data.</text>
</comment>
<keyword evidence="2" id="KW-0965">Cell junction</keyword>
<dbReference type="Proteomes" id="UP000710432">
    <property type="component" value="Unassembled WGS sequence"/>
</dbReference>
<sequence>MIMLGVSLAILLIGVVLLCIWKLLVSLHDRKEVAKFEAERSKAKWQTGTNPLYRGSTSTFKNVTYKHREKHKPGFSIDG</sequence>
<evidence type="ECO:0000256" key="3">
    <source>
        <dbReference type="ARBA" id="ARBA00023157"/>
    </source>
</evidence>
<evidence type="ECO:0000256" key="1">
    <source>
        <dbReference type="ARBA" id="ARBA00004282"/>
    </source>
</evidence>
<dbReference type="GO" id="GO:0034685">
    <property type="term" value="C:integrin alphav-beta6 complex"/>
    <property type="evidence" value="ECO:0007669"/>
    <property type="project" value="TreeGrafter"/>
</dbReference>
<dbReference type="PRINTS" id="PR01186">
    <property type="entry name" value="INTEGRINB"/>
</dbReference>
<name>A0A8J6GP45_MICOH</name>
<dbReference type="AlphaFoldDB" id="A0A8J6GP45"/>
<keyword evidence="3" id="KW-1015">Disulfide bond</keyword>
<evidence type="ECO:0000256" key="4">
    <source>
        <dbReference type="ARBA" id="ARBA00023180"/>
    </source>
</evidence>
<accession>A0A8J6GP45</accession>
<dbReference type="InterPro" id="IPR014836">
    <property type="entry name" value="Integrin_bsu_cyt_dom"/>
</dbReference>
<keyword evidence="7" id="KW-0401">Integrin</keyword>